<name>A0A917X7I0_9ACTN</name>
<dbReference type="RefSeq" id="WP_229712764.1">
    <property type="nucleotide sequence ID" value="NZ_BMML01000001.1"/>
</dbReference>
<evidence type="ECO:0008006" key="4">
    <source>
        <dbReference type="Google" id="ProtNLM"/>
    </source>
</evidence>
<keyword evidence="3" id="KW-1185">Reference proteome</keyword>
<reference evidence="2" key="1">
    <citation type="journal article" date="2014" name="Int. J. Syst. Evol. Microbiol.">
        <title>Complete genome sequence of Corynebacterium casei LMG S-19264T (=DSM 44701T), isolated from a smear-ripened cheese.</title>
        <authorList>
            <consortium name="US DOE Joint Genome Institute (JGI-PGF)"/>
            <person name="Walter F."/>
            <person name="Albersmeier A."/>
            <person name="Kalinowski J."/>
            <person name="Ruckert C."/>
        </authorList>
    </citation>
    <scope>NUCLEOTIDE SEQUENCE</scope>
    <source>
        <strain evidence="2">CGMCC 4.7110</strain>
    </source>
</reference>
<protein>
    <recommendedName>
        <fullName evidence="4">Transposase</fullName>
    </recommendedName>
</protein>
<gene>
    <name evidence="2" type="ORF">GCM10011578_002310</name>
</gene>
<evidence type="ECO:0000313" key="2">
    <source>
        <dbReference type="EMBL" id="GGM86935.1"/>
    </source>
</evidence>
<feature type="region of interest" description="Disordered" evidence="1">
    <location>
        <begin position="71"/>
        <end position="99"/>
    </location>
</feature>
<dbReference type="Proteomes" id="UP000653411">
    <property type="component" value="Unassembled WGS sequence"/>
</dbReference>
<reference evidence="2" key="2">
    <citation type="submission" date="2020-09" db="EMBL/GenBank/DDBJ databases">
        <authorList>
            <person name="Sun Q."/>
            <person name="Zhou Y."/>
        </authorList>
    </citation>
    <scope>NUCLEOTIDE SEQUENCE</scope>
    <source>
        <strain evidence="2">CGMCC 4.7110</strain>
    </source>
</reference>
<dbReference type="AlphaFoldDB" id="A0A917X7I0"/>
<comment type="caution">
    <text evidence="2">The sequence shown here is derived from an EMBL/GenBank/DDBJ whole genome shotgun (WGS) entry which is preliminary data.</text>
</comment>
<proteinExistence type="predicted"/>
<organism evidence="2 3">
    <name type="scientific">Streptomyces fuscichromogenes</name>
    <dbReference type="NCBI Taxonomy" id="1324013"/>
    <lineage>
        <taxon>Bacteria</taxon>
        <taxon>Bacillati</taxon>
        <taxon>Actinomycetota</taxon>
        <taxon>Actinomycetes</taxon>
        <taxon>Kitasatosporales</taxon>
        <taxon>Streptomycetaceae</taxon>
        <taxon>Streptomyces</taxon>
    </lineage>
</organism>
<accession>A0A917X7I0</accession>
<sequence>MSRLREVVAAFVVPSPAGVAIRARLKGLTGEDERMLCLVGDHLASLASRDLKARCAAGLDHDNEQWARRKRVLTGQSSSGSATTSPAPPTSVTPRSGTP</sequence>
<dbReference type="EMBL" id="BMML01000001">
    <property type="protein sequence ID" value="GGM86935.1"/>
    <property type="molecule type" value="Genomic_DNA"/>
</dbReference>
<evidence type="ECO:0000313" key="3">
    <source>
        <dbReference type="Proteomes" id="UP000653411"/>
    </source>
</evidence>
<evidence type="ECO:0000256" key="1">
    <source>
        <dbReference type="SAM" id="MobiDB-lite"/>
    </source>
</evidence>